<dbReference type="EMBL" id="JQGC01000001">
    <property type="protein sequence ID" value="KFL32798.1"/>
    <property type="molecule type" value="Genomic_DNA"/>
</dbReference>
<proteinExistence type="inferred from homology"/>
<evidence type="ECO:0000256" key="1">
    <source>
        <dbReference type="ARBA" id="ARBA00007768"/>
    </source>
</evidence>
<dbReference type="SUPFAM" id="SSF110395">
    <property type="entry name" value="CutC-like"/>
    <property type="match status" value="1"/>
</dbReference>
<comment type="subcellular location">
    <subcellularLocation>
        <location evidence="2">Cytoplasm</location>
    </subcellularLocation>
</comment>
<dbReference type="OrthoDB" id="9815677at2"/>
<keyword evidence="2" id="KW-0963">Cytoplasm</keyword>
<dbReference type="PANTHER" id="PTHR12598">
    <property type="entry name" value="COPPER HOMEOSTASIS PROTEIN CUTC"/>
    <property type="match status" value="1"/>
</dbReference>
<evidence type="ECO:0000313" key="4">
    <source>
        <dbReference type="Proteomes" id="UP000028981"/>
    </source>
</evidence>
<dbReference type="HAMAP" id="MF_00795">
    <property type="entry name" value="CutC"/>
    <property type="match status" value="1"/>
</dbReference>
<dbReference type="PANTHER" id="PTHR12598:SF0">
    <property type="entry name" value="COPPER HOMEOSTASIS PROTEIN CUTC HOMOLOG"/>
    <property type="match status" value="1"/>
</dbReference>
<comment type="similarity">
    <text evidence="1 2">Belongs to the CutC family.</text>
</comment>
<dbReference type="Pfam" id="PF03932">
    <property type="entry name" value="CutC"/>
    <property type="match status" value="1"/>
</dbReference>
<dbReference type="RefSeq" id="WP_035077960.1">
    <property type="nucleotide sequence ID" value="NZ_JQGC01000001.1"/>
</dbReference>
<keyword evidence="4" id="KW-1185">Reference proteome</keyword>
<dbReference type="AlphaFoldDB" id="A0A087M7E5"/>
<dbReference type="InterPro" id="IPR036822">
    <property type="entry name" value="CutC-like_dom_sf"/>
</dbReference>
<dbReference type="STRING" id="46914.JP75_01220"/>
<organism evidence="3 4">
    <name type="scientific">Devosia riboflavina</name>
    <dbReference type="NCBI Taxonomy" id="46914"/>
    <lineage>
        <taxon>Bacteria</taxon>
        <taxon>Pseudomonadati</taxon>
        <taxon>Pseudomonadota</taxon>
        <taxon>Alphaproteobacteria</taxon>
        <taxon>Hyphomicrobiales</taxon>
        <taxon>Devosiaceae</taxon>
        <taxon>Devosia</taxon>
    </lineage>
</organism>
<dbReference type="GO" id="GO:0005737">
    <property type="term" value="C:cytoplasm"/>
    <property type="evidence" value="ECO:0007669"/>
    <property type="project" value="UniProtKB-SubCell"/>
</dbReference>
<dbReference type="GO" id="GO:0005507">
    <property type="term" value="F:copper ion binding"/>
    <property type="evidence" value="ECO:0007669"/>
    <property type="project" value="TreeGrafter"/>
</dbReference>
<dbReference type="Gene3D" id="3.20.20.380">
    <property type="entry name" value="Copper homeostasis (CutC) domain"/>
    <property type="match status" value="1"/>
</dbReference>
<name>A0A087M7E5_9HYPH</name>
<sequence>MTLLEICVDTAAGLRAAYEGGADRIELCAALELGGTTPTAGLMALAAEMGVTARVMIRPRAGDFVFTSDDLDMMRADIAAVRRLGLEGVVLGANRPDGSLDIEMLKTLVGESQGLKKTLHRAFDLVPDIAQAVEQAVALGFDTILTSGRAASAPAGLDDLILAQRIAAGRITIMAGAGISADNVGTILAAAPLGAIHGSCSAPIEGDSAPAQRLGFVSPGRRQTDGTRVAALKTAIGQAKAASASL</sequence>
<accession>A0A087M7E5</accession>
<comment type="caution">
    <text evidence="2">Once thought to be involved in copper homeostasis, experiments in E.coli have shown this is not the case.</text>
</comment>
<evidence type="ECO:0000256" key="2">
    <source>
        <dbReference type="HAMAP-Rule" id="MF_00795"/>
    </source>
</evidence>
<protein>
    <recommendedName>
        <fullName evidence="2">PF03932 family protein CutC</fullName>
    </recommendedName>
</protein>
<evidence type="ECO:0000313" key="3">
    <source>
        <dbReference type="EMBL" id="KFL32798.1"/>
    </source>
</evidence>
<gene>
    <name evidence="2" type="primary">cutC</name>
    <name evidence="3" type="ORF">JP75_01220</name>
</gene>
<dbReference type="Proteomes" id="UP000028981">
    <property type="component" value="Unassembled WGS sequence"/>
</dbReference>
<reference evidence="3 4" key="1">
    <citation type="submission" date="2014-08" db="EMBL/GenBank/DDBJ databases">
        <authorList>
            <person name="Hassan Y.I."/>
            <person name="Lepp D."/>
            <person name="Zhou T."/>
        </authorList>
    </citation>
    <scope>NUCLEOTIDE SEQUENCE [LARGE SCALE GENOMIC DNA]</scope>
    <source>
        <strain evidence="3 4">IFO13584</strain>
    </source>
</reference>
<dbReference type="InterPro" id="IPR005627">
    <property type="entry name" value="CutC-like"/>
</dbReference>
<comment type="caution">
    <text evidence="3">The sequence shown here is derived from an EMBL/GenBank/DDBJ whole genome shotgun (WGS) entry which is preliminary data.</text>
</comment>